<feature type="domain" description="Core-binding (CB)" evidence="6">
    <location>
        <begin position="65"/>
        <end position="147"/>
    </location>
</feature>
<evidence type="ECO:0000256" key="3">
    <source>
        <dbReference type="ARBA" id="ARBA00023172"/>
    </source>
</evidence>
<sequence length="373" mass="43619">MRRGENIYKRKDGRWEGRYKKGYKANGKIKYGYIYGKTFKEVRLSLYSLKVQYYTQQEIHGNACIPLVEWGQAWLLAIHKEVKPSTNSSYRYKLEKYVFPYIGEVFLNEITLETGKQLIQWWQEKGLQPTTMQVILRITNKCLNYAKKEQKIKENPFLELKLPKVKAKPIRALTKKEQTKLEKAALKEKKHRGLPTYLALNTGLRIGEISALRWSDIDFERNLIHVVHTYQRIPLSLKDKKTQLMLGPTKSDSGIRSIPMTKALAKELLKLCKKSKSSFVFSTKNDPMEPRLLTYHFHRIREKCGLEEIHFHQLRHSFATRCLEVQSDILSVSAMLGHASTKLTLDTYADSMMEQRIEVIYRMERANRESAIA</sequence>
<evidence type="ECO:0000256" key="1">
    <source>
        <dbReference type="ARBA" id="ARBA00008857"/>
    </source>
</evidence>
<proteinExistence type="inferred from homology"/>
<dbReference type="PANTHER" id="PTHR30349:SF64">
    <property type="entry name" value="PROPHAGE INTEGRASE INTD-RELATED"/>
    <property type="match status" value="1"/>
</dbReference>
<dbReference type="RefSeq" id="WP_311821047.1">
    <property type="nucleotide sequence ID" value="NZ_JARPYF010000001.1"/>
</dbReference>
<gene>
    <name evidence="7" type="ORF">P7D85_02905</name>
</gene>
<keyword evidence="3" id="KW-0233">DNA recombination</keyword>
<dbReference type="Proteomes" id="UP001252875">
    <property type="component" value="Unassembled WGS sequence"/>
</dbReference>
<feature type="domain" description="Tyr recombinase" evidence="5">
    <location>
        <begin position="168"/>
        <end position="362"/>
    </location>
</feature>
<dbReference type="InterPro" id="IPR013762">
    <property type="entry name" value="Integrase-like_cat_sf"/>
</dbReference>
<dbReference type="InterPro" id="IPR025269">
    <property type="entry name" value="SAM-like_dom"/>
</dbReference>
<accession>A0ABU3EV11</accession>
<evidence type="ECO:0000313" key="7">
    <source>
        <dbReference type="EMBL" id="MDT2598705.1"/>
    </source>
</evidence>
<dbReference type="SUPFAM" id="SSF56349">
    <property type="entry name" value="DNA breaking-rejoining enzymes"/>
    <property type="match status" value="1"/>
</dbReference>
<dbReference type="Gene3D" id="1.10.443.10">
    <property type="entry name" value="Intergrase catalytic core"/>
    <property type="match status" value="1"/>
</dbReference>
<dbReference type="InterPro" id="IPR011010">
    <property type="entry name" value="DNA_brk_join_enz"/>
</dbReference>
<evidence type="ECO:0000313" key="8">
    <source>
        <dbReference type="Proteomes" id="UP001252875"/>
    </source>
</evidence>
<dbReference type="Gene3D" id="1.10.150.130">
    <property type="match status" value="1"/>
</dbReference>
<comment type="similarity">
    <text evidence="1">Belongs to the 'phage' integrase family.</text>
</comment>
<reference evidence="7 8" key="1">
    <citation type="submission" date="2023-03" db="EMBL/GenBank/DDBJ databases">
        <authorList>
            <person name="Shen W."/>
            <person name="Cai J."/>
        </authorList>
    </citation>
    <scope>NUCLEOTIDE SEQUENCE [LARGE SCALE GENOMIC DNA]</scope>
    <source>
        <strain evidence="7 8">D6-4</strain>
    </source>
</reference>
<dbReference type="InterPro" id="IPR010998">
    <property type="entry name" value="Integrase_recombinase_N"/>
</dbReference>
<dbReference type="PROSITE" id="PS51900">
    <property type="entry name" value="CB"/>
    <property type="match status" value="1"/>
</dbReference>
<keyword evidence="2 4" id="KW-0238">DNA-binding</keyword>
<evidence type="ECO:0000256" key="4">
    <source>
        <dbReference type="PROSITE-ProRule" id="PRU01248"/>
    </source>
</evidence>
<dbReference type="Pfam" id="PF13102">
    <property type="entry name" value="Phage_int_SAM_5"/>
    <property type="match status" value="1"/>
</dbReference>
<dbReference type="InterPro" id="IPR044068">
    <property type="entry name" value="CB"/>
</dbReference>
<dbReference type="CDD" id="cd01189">
    <property type="entry name" value="INT_ICEBs1_C_like"/>
    <property type="match status" value="1"/>
</dbReference>
<name>A0ABU3EV11_9ENTE</name>
<dbReference type="Pfam" id="PF00589">
    <property type="entry name" value="Phage_integrase"/>
    <property type="match status" value="1"/>
</dbReference>
<evidence type="ECO:0000259" key="5">
    <source>
        <dbReference type="PROSITE" id="PS51898"/>
    </source>
</evidence>
<organism evidence="7 8">
    <name type="scientific">Enterococcus hulanensis</name>
    <dbReference type="NCBI Taxonomy" id="2559929"/>
    <lineage>
        <taxon>Bacteria</taxon>
        <taxon>Bacillati</taxon>
        <taxon>Bacillota</taxon>
        <taxon>Bacilli</taxon>
        <taxon>Lactobacillales</taxon>
        <taxon>Enterococcaceae</taxon>
        <taxon>Enterococcus</taxon>
    </lineage>
</organism>
<dbReference type="PANTHER" id="PTHR30349">
    <property type="entry name" value="PHAGE INTEGRASE-RELATED"/>
    <property type="match status" value="1"/>
</dbReference>
<evidence type="ECO:0000256" key="2">
    <source>
        <dbReference type="ARBA" id="ARBA00023125"/>
    </source>
</evidence>
<dbReference type="PROSITE" id="PS51898">
    <property type="entry name" value="TYR_RECOMBINASE"/>
    <property type="match status" value="1"/>
</dbReference>
<comment type="caution">
    <text evidence="7">The sequence shown here is derived from an EMBL/GenBank/DDBJ whole genome shotgun (WGS) entry which is preliminary data.</text>
</comment>
<evidence type="ECO:0000259" key="6">
    <source>
        <dbReference type="PROSITE" id="PS51900"/>
    </source>
</evidence>
<keyword evidence="8" id="KW-1185">Reference proteome</keyword>
<dbReference type="InterPro" id="IPR002104">
    <property type="entry name" value="Integrase_catalytic"/>
</dbReference>
<dbReference type="InterPro" id="IPR050090">
    <property type="entry name" value="Tyrosine_recombinase_XerCD"/>
</dbReference>
<dbReference type="EMBL" id="JARPYI010000001">
    <property type="protein sequence ID" value="MDT2598705.1"/>
    <property type="molecule type" value="Genomic_DNA"/>
</dbReference>
<protein>
    <submittedName>
        <fullName evidence="7">Tyrosine-type recombinase/integrase</fullName>
    </submittedName>
</protein>